<proteinExistence type="predicted"/>
<evidence type="ECO:0000313" key="1">
    <source>
        <dbReference type="EMBL" id="KAK9109775.1"/>
    </source>
</evidence>
<dbReference type="AlphaFoldDB" id="A0AAP0I6X5"/>
<gene>
    <name evidence="1" type="ORF">Sjap_017835</name>
</gene>
<comment type="caution">
    <text evidence="1">The sequence shown here is derived from an EMBL/GenBank/DDBJ whole genome shotgun (WGS) entry which is preliminary data.</text>
</comment>
<organism evidence="1 2">
    <name type="scientific">Stephania japonica</name>
    <dbReference type="NCBI Taxonomy" id="461633"/>
    <lineage>
        <taxon>Eukaryota</taxon>
        <taxon>Viridiplantae</taxon>
        <taxon>Streptophyta</taxon>
        <taxon>Embryophyta</taxon>
        <taxon>Tracheophyta</taxon>
        <taxon>Spermatophyta</taxon>
        <taxon>Magnoliopsida</taxon>
        <taxon>Ranunculales</taxon>
        <taxon>Menispermaceae</taxon>
        <taxon>Menispermoideae</taxon>
        <taxon>Cissampelideae</taxon>
        <taxon>Stephania</taxon>
    </lineage>
</organism>
<accession>A0AAP0I6X5</accession>
<keyword evidence="2" id="KW-1185">Reference proteome</keyword>
<reference evidence="1 2" key="1">
    <citation type="submission" date="2024-01" db="EMBL/GenBank/DDBJ databases">
        <title>Genome assemblies of Stephania.</title>
        <authorList>
            <person name="Yang L."/>
        </authorList>
    </citation>
    <scope>NUCLEOTIDE SEQUENCE [LARGE SCALE GENOMIC DNA]</scope>
    <source>
        <strain evidence="1">QJT</strain>
        <tissue evidence="1">Leaf</tissue>
    </source>
</reference>
<dbReference type="Proteomes" id="UP001417504">
    <property type="component" value="Unassembled WGS sequence"/>
</dbReference>
<evidence type="ECO:0000313" key="2">
    <source>
        <dbReference type="Proteomes" id="UP001417504"/>
    </source>
</evidence>
<dbReference type="EMBL" id="JBBNAE010000007">
    <property type="protein sequence ID" value="KAK9109775.1"/>
    <property type="molecule type" value="Genomic_DNA"/>
</dbReference>
<sequence>MAADRRAVALGTAVGAPLVQSMKGSCAPFYDRLFERHARLLFGSGSVDEELDFDETMREMTMNGAKKSKGTIGKFHTRSRMSSTTVVKMNKHQLEHIWCYAPVLNARVANKDLSKNCET</sequence>
<protein>
    <submittedName>
        <fullName evidence="1">Uncharacterized protein</fullName>
    </submittedName>
</protein>
<name>A0AAP0I6X5_9MAGN</name>